<keyword evidence="1" id="KW-0472">Membrane</keyword>
<keyword evidence="1" id="KW-1133">Transmembrane helix</keyword>
<name>A0AAI9Y8G3_9PEZI</name>
<dbReference type="AlphaFoldDB" id="A0AAI9Y8G3"/>
<keyword evidence="3" id="KW-1185">Reference proteome</keyword>
<evidence type="ECO:0000313" key="2">
    <source>
        <dbReference type="EMBL" id="KAK1489361.1"/>
    </source>
</evidence>
<organism evidence="2 3">
    <name type="scientific">Colletotrichum cuscutae</name>
    <dbReference type="NCBI Taxonomy" id="1209917"/>
    <lineage>
        <taxon>Eukaryota</taxon>
        <taxon>Fungi</taxon>
        <taxon>Dikarya</taxon>
        <taxon>Ascomycota</taxon>
        <taxon>Pezizomycotina</taxon>
        <taxon>Sordariomycetes</taxon>
        <taxon>Hypocreomycetidae</taxon>
        <taxon>Glomerellales</taxon>
        <taxon>Glomerellaceae</taxon>
        <taxon>Colletotrichum</taxon>
        <taxon>Colletotrichum acutatum species complex</taxon>
    </lineage>
</organism>
<proteinExistence type="predicted"/>
<dbReference type="EMBL" id="MPDP01000046">
    <property type="protein sequence ID" value="KAK1489361.1"/>
    <property type="molecule type" value="Genomic_DNA"/>
</dbReference>
<sequence length="57" mass="6628">FIIIYLYILPLLAARAVLGIIYTVLIHGISGYSHCLARLLFIIIYFLYPLVINYSYF</sequence>
<reference evidence="2" key="1">
    <citation type="submission" date="2016-11" db="EMBL/GenBank/DDBJ databases">
        <title>The genome sequence of Colletotrichum cuscutae.</title>
        <authorList>
            <person name="Baroncelli R."/>
        </authorList>
    </citation>
    <scope>NUCLEOTIDE SEQUENCE</scope>
    <source>
        <strain evidence="2">IMI 304802</strain>
    </source>
</reference>
<protein>
    <submittedName>
        <fullName evidence="2">Uncharacterized protein</fullName>
    </submittedName>
</protein>
<dbReference type="Proteomes" id="UP001239213">
    <property type="component" value="Unassembled WGS sequence"/>
</dbReference>
<gene>
    <name evidence="2" type="ORF">CCUS01_03408</name>
</gene>
<feature type="transmembrane region" description="Helical" evidence="1">
    <location>
        <begin position="6"/>
        <end position="25"/>
    </location>
</feature>
<evidence type="ECO:0000256" key="1">
    <source>
        <dbReference type="SAM" id="Phobius"/>
    </source>
</evidence>
<feature type="non-terminal residue" evidence="2">
    <location>
        <position position="1"/>
    </location>
</feature>
<evidence type="ECO:0000313" key="3">
    <source>
        <dbReference type="Proteomes" id="UP001239213"/>
    </source>
</evidence>
<keyword evidence="1" id="KW-0812">Transmembrane</keyword>
<accession>A0AAI9Y8G3</accession>
<comment type="caution">
    <text evidence="2">The sequence shown here is derived from an EMBL/GenBank/DDBJ whole genome shotgun (WGS) entry which is preliminary data.</text>
</comment>
<feature type="transmembrane region" description="Helical" evidence="1">
    <location>
        <begin position="37"/>
        <end position="56"/>
    </location>
</feature>